<organism evidence="5 6">
    <name type="scientific">Ruthenibacterium lactatiformans</name>
    <dbReference type="NCBI Taxonomy" id="1550024"/>
    <lineage>
        <taxon>Bacteria</taxon>
        <taxon>Bacillati</taxon>
        <taxon>Bacillota</taxon>
        <taxon>Clostridia</taxon>
        <taxon>Eubacteriales</taxon>
        <taxon>Oscillospiraceae</taxon>
        <taxon>Ruthenibacterium</taxon>
    </lineage>
</organism>
<reference evidence="5 6" key="1">
    <citation type="submission" date="2015-10" db="EMBL/GenBank/DDBJ databases">
        <title>A novel member of the family Ruminococcaceae isolated from human faeces.</title>
        <authorList>
            <person name="Shkoporov A.N."/>
            <person name="Chaplin A.V."/>
            <person name="Motuzova O.V."/>
            <person name="Kafarskaia L.I."/>
            <person name="Efimov B.A."/>
        </authorList>
    </citation>
    <scope>NUCLEOTIDE SEQUENCE [LARGE SCALE GENOMIC DNA]</scope>
    <source>
        <strain evidence="5 6">668</strain>
    </source>
</reference>
<feature type="domain" description="DUF4352" evidence="4">
    <location>
        <begin position="71"/>
        <end position="191"/>
    </location>
</feature>
<comment type="caution">
    <text evidence="5">The sequence shown here is derived from an EMBL/GenBank/DDBJ whole genome shotgun (WGS) entry which is preliminary data.</text>
</comment>
<evidence type="ECO:0000259" key="4">
    <source>
        <dbReference type="Pfam" id="PF11611"/>
    </source>
</evidence>
<evidence type="ECO:0000256" key="2">
    <source>
        <dbReference type="SAM" id="MobiDB-lite"/>
    </source>
</evidence>
<keyword evidence="3" id="KW-0472">Membrane</keyword>
<evidence type="ECO:0000256" key="1">
    <source>
        <dbReference type="ARBA" id="ARBA00022729"/>
    </source>
</evidence>
<dbReference type="InterPro" id="IPR029051">
    <property type="entry name" value="DUF4352"/>
</dbReference>
<dbReference type="Gene3D" id="2.60.40.1240">
    <property type="match status" value="1"/>
</dbReference>
<keyword evidence="1" id="KW-0732">Signal</keyword>
<evidence type="ECO:0000256" key="3">
    <source>
        <dbReference type="SAM" id="Phobius"/>
    </source>
</evidence>
<name>A0A0W7TQZ0_9FIRM</name>
<dbReference type="InterPro" id="IPR029050">
    <property type="entry name" value="Immunoprotect_excell_Ig-like"/>
</dbReference>
<dbReference type="Proteomes" id="UP000053433">
    <property type="component" value="Unassembled WGS sequence"/>
</dbReference>
<dbReference type="EMBL" id="LMUA01000011">
    <property type="protein sequence ID" value="KUE76241.1"/>
    <property type="molecule type" value="Genomic_DNA"/>
</dbReference>
<proteinExistence type="predicted"/>
<dbReference type="AlphaFoldDB" id="A0A0W7TQZ0"/>
<keyword evidence="3" id="KW-0812">Transmembrane</keyword>
<feature type="region of interest" description="Disordered" evidence="2">
    <location>
        <begin position="1"/>
        <end position="27"/>
    </location>
</feature>
<keyword evidence="3" id="KW-1133">Transmembrane helix</keyword>
<dbReference type="Pfam" id="PF11611">
    <property type="entry name" value="DUF4352"/>
    <property type="match status" value="1"/>
</dbReference>
<feature type="transmembrane region" description="Helical" evidence="3">
    <location>
        <begin position="37"/>
        <end position="58"/>
    </location>
</feature>
<protein>
    <recommendedName>
        <fullName evidence="4">DUF4352 domain-containing protein</fullName>
    </recommendedName>
</protein>
<gene>
    <name evidence="5" type="ORF">ASJ35_09655</name>
</gene>
<sequence>MSRFGISIETPGNGVPAGKAPEAETRRDFHEKMTKRIALALSMVLFALAFTACGPNLLSGGDGGSKDTEGGIGDTLSNMFFDYTVLEATSPAEYDGYTAAEGNRLIVCSVKVKNTFGETIPMYDSDFQLQWGDIGGDDDDYTFSLDAFNDTMMPLEYELADGEEVTYDLVFEAPADVKDFGLVYLEEYYTGSESESGTGDFFSVNFTVE</sequence>
<evidence type="ECO:0000313" key="5">
    <source>
        <dbReference type="EMBL" id="KUE76241.1"/>
    </source>
</evidence>
<evidence type="ECO:0000313" key="6">
    <source>
        <dbReference type="Proteomes" id="UP000053433"/>
    </source>
</evidence>
<accession>A0A0W7TQZ0</accession>